<accession>A0A1J4KBQ1</accession>
<feature type="compositionally biased region" description="Basic and acidic residues" evidence="1">
    <location>
        <begin position="451"/>
        <end position="460"/>
    </location>
</feature>
<comment type="caution">
    <text evidence="2">The sequence shown here is derived from an EMBL/GenBank/DDBJ whole genome shotgun (WGS) entry which is preliminary data.</text>
</comment>
<feature type="compositionally biased region" description="Polar residues" evidence="1">
    <location>
        <begin position="380"/>
        <end position="394"/>
    </location>
</feature>
<feature type="region of interest" description="Disordered" evidence="1">
    <location>
        <begin position="451"/>
        <end position="718"/>
    </location>
</feature>
<feature type="compositionally biased region" description="Basic and acidic residues" evidence="1">
    <location>
        <begin position="607"/>
        <end position="626"/>
    </location>
</feature>
<dbReference type="Proteomes" id="UP000179807">
    <property type="component" value="Unassembled WGS sequence"/>
</dbReference>
<evidence type="ECO:0000313" key="3">
    <source>
        <dbReference type="Proteomes" id="UP000179807"/>
    </source>
</evidence>
<dbReference type="RefSeq" id="XP_068361472.1">
    <property type="nucleotide sequence ID" value="XM_068492209.1"/>
</dbReference>
<feature type="compositionally biased region" description="Low complexity" evidence="1">
    <location>
        <begin position="572"/>
        <end position="594"/>
    </location>
</feature>
<dbReference type="AlphaFoldDB" id="A0A1J4KBQ1"/>
<feature type="region of interest" description="Disordered" evidence="1">
    <location>
        <begin position="298"/>
        <end position="413"/>
    </location>
</feature>
<feature type="compositionally biased region" description="Acidic residues" evidence="1">
    <location>
        <begin position="654"/>
        <end position="663"/>
    </location>
</feature>
<feature type="compositionally biased region" description="Polar residues" evidence="1">
    <location>
        <begin position="508"/>
        <end position="520"/>
    </location>
</feature>
<gene>
    <name evidence="2" type="ORF">TRFO_04960</name>
</gene>
<reference evidence="2" key="1">
    <citation type="submission" date="2016-10" db="EMBL/GenBank/DDBJ databases">
        <authorList>
            <person name="Benchimol M."/>
            <person name="Almeida L.G."/>
            <person name="Vasconcelos A.T."/>
            <person name="Perreira-Neves A."/>
            <person name="Rosa I.A."/>
            <person name="Tasca T."/>
            <person name="Bogo M.R."/>
            <person name="de Souza W."/>
        </authorList>
    </citation>
    <scope>NUCLEOTIDE SEQUENCE [LARGE SCALE GENOMIC DNA]</scope>
    <source>
        <strain evidence="2">K</strain>
    </source>
</reference>
<feature type="compositionally biased region" description="Low complexity" evidence="1">
    <location>
        <begin position="705"/>
        <end position="718"/>
    </location>
</feature>
<protein>
    <submittedName>
        <fullName evidence="2">Uncharacterized protein</fullName>
    </submittedName>
</protein>
<evidence type="ECO:0000313" key="2">
    <source>
        <dbReference type="EMBL" id="OHT08336.1"/>
    </source>
</evidence>
<feature type="compositionally biased region" description="Polar residues" evidence="1">
    <location>
        <begin position="550"/>
        <end position="561"/>
    </location>
</feature>
<name>A0A1J4KBQ1_9EUKA</name>
<dbReference type="VEuPathDB" id="TrichDB:TRFO_04960"/>
<feature type="compositionally biased region" description="Low complexity" evidence="1">
    <location>
        <begin position="308"/>
        <end position="338"/>
    </location>
</feature>
<organism evidence="2 3">
    <name type="scientific">Tritrichomonas foetus</name>
    <dbReference type="NCBI Taxonomy" id="1144522"/>
    <lineage>
        <taxon>Eukaryota</taxon>
        <taxon>Metamonada</taxon>
        <taxon>Parabasalia</taxon>
        <taxon>Tritrichomonadida</taxon>
        <taxon>Tritrichomonadidae</taxon>
        <taxon>Tritrichomonas</taxon>
    </lineage>
</organism>
<keyword evidence="3" id="KW-1185">Reference proteome</keyword>
<feature type="compositionally biased region" description="Low complexity" evidence="1">
    <location>
        <begin position="494"/>
        <end position="507"/>
    </location>
</feature>
<feature type="compositionally biased region" description="Basic and acidic residues" evidence="1">
    <location>
        <begin position="484"/>
        <end position="493"/>
    </location>
</feature>
<feature type="compositionally biased region" description="Low complexity" evidence="1">
    <location>
        <begin position="348"/>
        <end position="369"/>
    </location>
</feature>
<dbReference type="GeneID" id="94826913"/>
<proteinExistence type="predicted"/>
<evidence type="ECO:0000256" key="1">
    <source>
        <dbReference type="SAM" id="MobiDB-lite"/>
    </source>
</evidence>
<feature type="compositionally biased region" description="Low complexity" evidence="1">
    <location>
        <begin position="395"/>
        <end position="411"/>
    </location>
</feature>
<sequence>MEKAMSQNVIRPNFMDHDAFPNISQPFPNFTKQYPLYIFDAPTGYGLPVLHALLQLLPHVFQNSIYSAFILPDNIDRVYIEASSLKSIQMTLKHISGIGAIPKQLSMIQIKSLENYFCNPVKCLHFHPGQIVTISNPEFHDQIAQVLDLKKDKAKILLKTYPHIDYENLALHPGLNSQEKLNHLMPQNYKAPTVPFKQEGLSTTCSNIVFWNSHINVIKWDGKNFIGKFQYIWFSCDEVNIKYEVTEEEMAMFEEGISPYEKRNQKFLDCFHGHLNLENFHSSEVLLKVLKNTGIPSWARERRKERQNQSNNQTTDQNHNQNNISNDRLNNYNNNNHQNDYHLHNHNDYNNNNNNNNHFSNYNHNNHSNIDNDHNSRNSFSYYGNHKSNNFDSHNTNTNIHRNNGNNNELNNMKERDLNDLNHVNRENDFESPNDDIPSLYESDSHEIILEEEMPSDKQNRINTRNLSPSKDAKNISLKTKNSHKSDSSDEFHISSSSSSNNDSYNSKLVSDSDSEQSVTIIDDLRNKHSLTQNGNEEQARNRYQHNHNRSSPQRNSTQSRRLVPSKEYTASQFSSSSDSDSSTSDDVQVISISQNIGNHSKKHSNKSHEKRPPMEIRQRKKEKTDYNSLLLKTLDLGNEQPSENTFFSIEPESSSDEDDEQEQSQLKEYQPKYNPQDIFKEQSQKIFKKKSRKYYRDKGMPIPDDYLSLSSDSSSDD</sequence>
<dbReference type="EMBL" id="MLAK01000671">
    <property type="protein sequence ID" value="OHT08336.1"/>
    <property type="molecule type" value="Genomic_DNA"/>
</dbReference>